<evidence type="ECO:0000256" key="14">
    <source>
        <dbReference type="SAM" id="MobiDB-lite"/>
    </source>
</evidence>
<feature type="compositionally biased region" description="Low complexity" evidence="14">
    <location>
        <begin position="1548"/>
        <end position="1560"/>
    </location>
</feature>
<feature type="compositionally biased region" description="Polar residues" evidence="14">
    <location>
        <begin position="1381"/>
        <end position="1413"/>
    </location>
</feature>
<dbReference type="PANTHER" id="PTHR45748">
    <property type="entry name" value="1-PHOSPHATIDYLINOSITOL 3-PHOSPHATE 5-KINASE-RELATED"/>
    <property type="match status" value="1"/>
</dbReference>
<gene>
    <name evidence="17" type="ORF">BN7_927</name>
</gene>
<evidence type="ECO:0000256" key="1">
    <source>
        <dbReference type="ARBA" id="ARBA00000768"/>
    </source>
</evidence>
<dbReference type="InterPro" id="IPR000306">
    <property type="entry name" value="Znf_FYVE"/>
</dbReference>
<keyword evidence="8" id="KW-0862">Zinc</keyword>
<dbReference type="SUPFAM" id="SSF57903">
    <property type="entry name" value="FYVE/PHD zinc finger"/>
    <property type="match status" value="1"/>
</dbReference>
<evidence type="ECO:0000256" key="9">
    <source>
        <dbReference type="ARBA" id="ARBA00022840"/>
    </source>
</evidence>
<evidence type="ECO:0000313" key="17">
    <source>
        <dbReference type="EMBL" id="CCH41386.1"/>
    </source>
</evidence>
<dbReference type="InterPro" id="IPR002423">
    <property type="entry name" value="Cpn60/GroEL/TCP-1"/>
</dbReference>
<keyword evidence="7 12" id="KW-0418">Kinase</keyword>
<dbReference type="Pfam" id="PF00118">
    <property type="entry name" value="Cpn60_TCP1"/>
    <property type="match status" value="1"/>
</dbReference>
<reference evidence="17 18" key="1">
    <citation type="journal article" date="2012" name="Eukaryot. Cell">
        <title>Draft genome sequence of Wickerhamomyces ciferrii NRRL Y-1031 F-60-10.</title>
        <authorList>
            <person name="Schneider J."/>
            <person name="Andrea H."/>
            <person name="Blom J."/>
            <person name="Jaenicke S."/>
            <person name="Ruckert C."/>
            <person name="Schorsch C."/>
            <person name="Szczepanowski R."/>
            <person name="Farwick M."/>
            <person name="Goesmann A."/>
            <person name="Puhler A."/>
            <person name="Schaffer S."/>
            <person name="Tauch A."/>
            <person name="Kohler T."/>
            <person name="Brinkrolf K."/>
        </authorList>
    </citation>
    <scope>NUCLEOTIDE SEQUENCE [LARGE SCALE GENOMIC DNA]</scope>
    <source>
        <strain evidence="18">ATCC 14091 / BCRC 22168 / CBS 111 / JCM 3599 / NBRC 0793 / NRRL Y-1031 F-60-10</strain>
    </source>
</reference>
<dbReference type="FunFam" id="3.30.40.10:FF:000283">
    <property type="entry name" value="1-phosphatidylinositol-3-phosphate 5-kinase (Fab1)"/>
    <property type="match status" value="1"/>
</dbReference>
<dbReference type="Pfam" id="PF01363">
    <property type="entry name" value="FYVE"/>
    <property type="match status" value="1"/>
</dbReference>
<comment type="catalytic activity">
    <reaction evidence="1">
        <text>a 1,2-diacyl-sn-glycero-3-phospho-(1D-myo-inositol-3-phosphate) + ATP = a 1,2-diacyl-sn-glycero-3-phospho-(1D-myo-inositol-3,5-bisphosphate) + ADP + H(+)</text>
        <dbReference type="Rhea" id="RHEA:13609"/>
        <dbReference type="ChEBI" id="CHEBI:15378"/>
        <dbReference type="ChEBI" id="CHEBI:30616"/>
        <dbReference type="ChEBI" id="CHEBI:57923"/>
        <dbReference type="ChEBI" id="CHEBI:58088"/>
        <dbReference type="ChEBI" id="CHEBI:456216"/>
        <dbReference type="EC" id="2.7.1.150"/>
    </reaction>
</comment>
<dbReference type="GO" id="GO:0000329">
    <property type="term" value="C:fungal-type vacuole membrane"/>
    <property type="evidence" value="ECO:0007669"/>
    <property type="project" value="TreeGrafter"/>
</dbReference>
<dbReference type="EC" id="2.7.1.150" evidence="2"/>
<feature type="region of interest" description="Disordered" evidence="14">
    <location>
        <begin position="1339"/>
        <end position="1478"/>
    </location>
</feature>
<dbReference type="FunCoup" id="K0KEN6">
    <property type="interactions" value="863"/>
</dbReference>
<dbReference type="PANTHER" id="PTHR45748:SF7">
    <property type="entry name" value="1-PHOSPHATIDYLINOSITOL 3-PHOSPHATE 5-KINASE-RELATED"/>
    <property type="match status" value="1"/>
</dbReference>
<dbReference type="GO" id="GO:0005524">
    <property type="term" value="F:ATP binding"/>
    <property type="evidence" value="ECO:0007669"/>
    <property type="project" value="UniProtKB-UniRule"/>
</dbReference>
<protein>
    <recommendedName>
        <fullName evidence="2">1-phosphatidylinositol-3-phosphate 5-kinase</fullName>
        <ecNumber evidence="2">2.7.1.150</ecNumber>
    </recommendedName>
    <alternativeName>
        <fullName evidence="10">Type III PIP kinase</fullName>
    </alternativeName>
</protein>
<dbReference type="InParanoid" id="K0KEN6"/>
<organism evidence="17 18">
    <name type="scientific">Wickerhamomyces ciferrii (strain ATCC 14091 / BCRC 22168 / CBS 111 / JCM 3599 / NBRC 0793 / NRRL Y-1031 F-60-10)</name>
    <name type="common">Yeast</name>
    <name type="synonym">Pichia ciferrii</name>
    <dbReference type="NCBI Taxonomy" id="1206466"/>
    <lineage>
        <taxon>Eukaryota</taxon>
        <taxon>Fungi</taxon>
        <taxon>Dikarya</taxon>
        <taxon>Ascomycota</taxon>
        <taxon>Saccharomycotina</taxon>
        <taxon>Saccharomycetes</taxon>
        <taxon>Phaffomycetales</taxon>
        <taxon>Wickerhamomycetaceae</taxon>
        <taxon>Wickerhamomyces</taxon>
    </lineage>
</organism>
<dbReference type="FunFam" id="3.30.810.10:FF:000001">
    <property type="entry name" value="1-phosphatidylinositol 3-phosphate 5-kinase FAB1"/>
    <property type="match status" value="1"/>
</dbReference>
<evidence type="ECO:0000259" key="16">
    <source>
        <dbReference type="PROSITE" id="PS51455"/>
    </source>
</evidence>
<feature type="compositionally biased region" description="Basic and acidic residues" evidence="14">
    <location>
        <begin position="1365"/>
        <end position="1380"/>
    </location>
</feature>
<sequence>MNSDMLPEDLLGGKIMSFPPEDPVEVETLQQDTTANGINTANAATAAAATTTTTITPARAKPLYNKNDSNAEANSKRINENLFMNLNNPAVAEDQIHLPIQESIAPPVVSVSEANSIHSSIKSSVPSIVTNVSVNPPPTSTSATGTKAISTTGGLRLSSFAPTSTLSGIPSNVNISQQNSSRPPSVINNRGMIPNRNPNNFTSPEFENKTLPITINRHNYQPSHHRFDDDNASQISTSSLATSFSKSFLFGFLNNKKKDAMKSGGLISKEYWMKDETSTECFSCGRLFTTFRRKHHCRICGQIFCGACTTLIPGEKFNHNGKMRVCKTCLSFATEYNDSSDESSIMEESYIEPTHNHDNNNNINQLNMDQESILPSTPIDDNNMPFVTAPTPPPRMAIPATRKGESVEIPVSRSFNSRISSIHTTNFGRRKGLERKLTYPTYQRNNGDQHQHQHQHYNNLNGTNGHSSLLRHNTETSFADYVNSHHSNSTFNFSTNEHQEDTENNFDSPSTDHQFSDSEDEGSMSIYAALHLDKSDIPDQSRVDVRTRLSRSNTRSLDRAQASLLRMKNRRKSKSIARPQNQSLYRFNDFDLYNPSSPDASASLNLITTKENITPTKYTSELNDVCILHLKNLLFQGLKDSTVDNIDEWTNVLMPMLRSIETVDYNVRGGDNMDIRQYIKLKRLAGGNLSSCESIDGVIFSKLFSLKSMPRHISNPRIALIMFPLEYMRTEQHFMSLEPVLAQEKEYLNKLVGRIVALNPDVVFVGANVSGLALQLLDEAGIAVASNMKPQVIERISRMTQADIVITMDKLALNLKLGTCDSLDVKTYAYKNTTKTFMFLTGCEHRLGCTLLIRGGDKELLRKIKDVTEFMVYATSNLKLETAMYRDNFMYLSQDFYNKMVNKSSEEVTGFGDSFLNRFNKRLLSTSPTVQFDAPFLLIRTRQIQRKLQDAQKEFEELSTQQISKDVHLANLSNEIGSRNLSDGEIVKIFDYVSKENISSLEESFNIRSRQWELFSSFAPDLLDPLAHQNIIFLYSMVSTKTATPCIGPHPLQIDYYWDNDMTIGQYVEHLIYSANTGCSEGCGGLLQDHYRSYVHGHGKVDVMVEKFQSRIPTLQNVILTWSFCKQCGHTSPFLPMSETTWKFSFGKYLELLFWSKKHSSTNLGNCSHDFAKDHIKYFSLNDLTVRMEYSTVDLLELIVPRAKVSWRPNIDIKLKIELRDFILEKATNFFNSVLARLTRVKVDSTSNEKMDAGNQKIEELKAKAHQEQNDVLQMLSAIYDSTEAIEHLQLNSVLRYVQDLSVEWDLEFTEFEKNFLPSEKDIARITTLQLKRFFLDNNDERPSASQSKTEKDTTTTLNDDSDDEQHFQNEKKDGNKQESYENIQKTNGTRTVSDSSIIGSNNFNTSATNSPKPSKVLEKVNRMEKLLSEQVDPRRVLSTGSSDSQKLKNSSVPLHHHPTPLPHHTKTLSNVSMGFTTPIKPDNKNGYFDLETKALSQGHTPLNERDFSNLSSSPNKPEFLKNGKLPKPKFGISTKDLEIQLKEGRQKSMSSNNSSLKSSDQAKIEDSKVSKLANYFDQIHFETLSKEFEMQREKERLKLIQNRYKAAPVASSKPIVEVYKNVRDAVEEEDQAAEQATDEFGKKTLENSEKEIKNKSKVLEDGIKEENMKTEIPQPERVSLMKTLTNFWADRSATLWKPLEYPISPTEHIFVDSDVVVREDEPSSLIAFCLSLPDYDQKIDVLRQNNPGNPSTAPAQTSSSTTIPQQQNLSANTSTFEGKSQNRSTKTEPPMNKSEDLEIAMLKKTAVHLKYQFQEAGTLLSCKIFFAEQFDAFRRKCGLEDNFIQSLSRCIKWDSAGGKSGSAFLKTLDDRLVIKELSNAELDSFVKFAPSYFEYMAQALFHDLPTVIAKIFGFYQIQIKNPINGKNIKLDVLIMENLFYNKKTSRIFDLKGSMRNRHVEKTGKENEVLLDENMVEYIYESPLFVREYDKKLLRASLWNDTLFLAKMNVMDYSLVIGIDDESKNLTVGIIDCIRTFTWDKKLESWVKEKGLVGGGTKEPTVVTPRQYKNRFREAMDRYILIVPDCWYQGSSQQ</sequence>
<name>K0KEN6_WICCF</name>
<feature type="domain" description="FYVE-type" evidence="15">
    <location>
        <begin position="275"/>
        <end position="334"/>
    </location>
</feature>
<evidence type="ECO:0000256" key="7">
    <source>
        <dbReference type="ARBA" id="ARBA00022777"/>
    </source>
</evidence>
<evidence type="ECO:0000256" key="6">
    <source>
        <dbReference type="ARBA" id="ARBA00022771"/>
    </source>
</evidence>
<feature type="coiled-coil region" evidence="13">
    <location>
        <begin position="1620"/>
        <end position="1666"/>
    </location>
</feature>
<evidence type="ECO:0000259" key="15">
    <source>
        <dbReference type="PROSITE" id="PS50178"/>
    </source>
</evidence>
<feature type="region of interest" description="Disordered" evidence="14">
    <location>
        <begin position="490"/>
        <end position="520"/>
    </location>
</feature>
<dbReference type="Gene3D" id="3.30.40.10">
    <property type="entry name" value="Zinc/RING finger domain, C3HC4 (zinc finger)"/>
    <property type="match status" value="1"/>
</dbReference>
<keyword evidence="6 11" id="KW-0863">Zinc-finger</keyword>
<dbReference type="GO" id="GO:0010008">
    <property type="term" value="C:endosome membrane"/>
    <property type="evidence" value="ECO:0007669"/>
    <property type="project" value="TreeGrafter"/>
</dbReference>
<proteinExistence type="predicted"/>
<evidence type="ECO:0000256" key="3">
    <source>
        <dbReference type="ARBA" id="ARBA00022679"/>
    </source>
</evidence>
<dbReference type="Proteomes" id="UP000009328">
    <property type="component" value="Unassembled WGS sequence"/>
</dbReference>
<dbReference type="FunFam" id="3.50.7.10:FF:000007">
    <property type="entry name" value="1-phosphatidylinositol 3-phosphate 5-kinase isoform X1"/>
    <property type="match status" value="1"/>
</dbReference>
<dbReference type="SMART" id="SM00064">
    <property type="entry name" value="FYVE"/>
    <property type="match status" value="1"/>
</dbReference>
<evidence type="ECO:0000256" key="10">
    <source>
        <dbReference type="ARBA" id="ARBA00075294"/>
    </source>
</evidence>
<feature type="region of interest" description="Disordered" evidence="14">
    <location>
        <begin position="169"/>
        <end position="191"/>
    </location>
</feature>
<dbReference type="PROSITE" id="PS50178">
    <property type="entry name" value="ZF_FYVE"/>
    <property type="match status" value="1"/>
</dbReference>
<keyword evidence="18" id="KW-1185">Reference proteome</keyword>
<dbReference type="Pfam" id="PF01504">
    <property type="entry name" value="PIP5K"/>
    <property type="match status" value="1"/>
</dbReference>
<dbReference type="InterPro" id="IPR027483">
    <property type="entry name" value="PInositol-4-P-4/5-kinase_C_sf"/>
</dbReference>
<dbReference type="GO" id="GO:0008270">
    <property type="term" value="F:zinc ion binding"/>
    <property type="evidence" value="ECO:0007669"/>
    <property type="project" value="UniProtKB-KW"/>
</dbReference>
<dbReference type="FunFam" id="3.30.800.10:FF:000005">
    <property type="entry name" value="1-phosphatidylinositol-3-phosphate 5-kinase (Fab1)"/>
    <property type="match status" value="1"/>
</dbReference>
<keyword evidence="5 12" id="KW-0547">Nucleotide-binding</keyword>
<feature type="region of interest" description="Disordered" evidence="14">
    <location>
        <begin position="1746"/>
        <end position="1795"/>
    </location>
</feature>
<evidence type="ECO:0000256" key="5">
    <source>
        <dbReference type="ARBA" id="ARBA00022741"/>
    </source>
</evidence>
<dbReference type="eggNOG" id="KOG0230">
    <property type="taxonomic scope" value="Eukaryota"/>
</dbReference>
<dbReference type="HOGENOM" id="CLU_000480_3_1_1"/>
<dbReference type="GO" id="GO:0000285">
    <property type="term" value="F:1-phosphatidylinositol-3-phosphate 5-kinase activity"/>
    <property type="evidence" value="ECO:0007669"/>
    <property type="project" value="UniProtKB-EC"/>
</dbReference>
<dbReference type="InterPro" id="IPR013083">
    <property type="entry name" value="Znf_RING/FYVE/PHD"/>
</dbReference>
<keyword evidence="9 12" id="KW-0067">ATP-binding</keyword>
<dbReference type="InterPro" id="IPR002498">
    <property type="entry name" value="PInositol-4-P-4/5-kinase_core"/>
</dbReference>
<evidence type="ECO:0000256" key="12">
    <source>
        <dbReference type="PROSITE-ProRule" id="PRU00781"/>
    </source>
</evidence>
<feature type="compositionally biased region" description="Polar residues" evidence="14">
    <location>
        <begin position="457"/>
        <end position="470"/>
    </location>
</feature>
<keyword evidence="3 12" id="KW-0808">Transferase</keyword>
<feature type="compositionally biased region" description="Polar residues" evidence="14">
    <location>
        <begin position="1769"/>
        <end position="1785"/>
    </location>
</feature>
<feature type="compositionally biased region" description="Polar residues" evidence="14">
    <location>
        <begin position="169"/>
        <end position="188"/>
    </location>
</feature>
<dbReference type="EMBL" id="CAIF01000019">
    <property type="protein sequence ID" value="CCH41386.1"/>
    <property type="molecule type" value="Genomic_DNA"/>
</dbReference>
<dbReference type="CDD" id="cd03334">
    <property type="entry name" value="Fab1_TCP"/>
    <property type="match status" value="1"/>
</dbReference>
<dbReference type="InterPro" id="IPR044769">
    <property type="entry name" value="PIKfyve_PIPKc"/>
</dbReference>
<dbReference type="SUPFAM" id="SSF52029">
    <property type="entry name" value="GroEL apical domain-like"/>
    <property type="match status" value="1"/>
</dbReference>
<comment type="caution">
    <text evidence="17">The sequence shown here is derived from an EMBL/GenBank/DDBJ whole genome shotgun (WGS) entry which is preliminary data.</text>
</comment>
<dbReference type="InterPro" id="IPR027484">
    <property type="entry name" value="PInositol-4-P-5-kinase_N"/>
</dbReference>
<keyword evidence="13" id="KW-0175">Coiled coil</keyword>
<evidence type="ECO:0000256" key="11">
    <source>
        <dbReference type="PROSITE-ProRule" id="PRU00091"/>
    </source>
</evidence>
<dbReference type="GO" id="GO:0032266">
    <property type="term" value="F:phosphatidylinositol-3-phosphate binding"/>
    <property type="evidence" value="ECO:0007669"/>
    <property type="project" value="UniProtKB-ARBA"/>
</dbReference>
<dbReference type="InterPro" id="IPR027409">
    <property type="entry name" value="GroEL-like_apical_dom_sf"/>
</dbReference>
<feature type="region of interest" description="Disordered" evidence="14">
    <location>
        <begin position="1544"/>
        <end position="1564"/>
    </location>
</feature>
<evidence type="ECO:0000256" key="4">
    <source>
        <dbReference type="ARBA" id="ARBA00022723"/>
    </source>
</evidence>
<feature type="domain" description="PIPK" evidence="16">
    <location>
        <begin position="1760"/>
        <end position="2080"/>
    </location>
</feature>
<dbReference type="SMART" id="SM00330">
    <property type="entry name" value="PIPKc"/>
    <property type="match status" value="1"/>
</dbReference>
<feature type="compositionally biased region" description="Basic and acidic residues" evidence="14">
    <location>
        <begin position="1416"/>
        <end position="1436"/>
    </location>
</feature>
<dbReference type="Gene3D" id="3.30.800.10">
    <property type="entry name" value="Phosphatidylinositol Phosphate Kinase II Beta"/>
    <property type="match status" value="1"/>
</dbReference>
<dbReference type="InterPro" id="IPR011011">
    <property type="entry name" value="Znf_FYVE_PHD"/>
</dbReference>
<dbReference type="InterPro" id="IPR017455">
    <property type="entry name" value="Znf_FYVE-rel"/>
</dbReference>
<evidence type="ECO:0000256" key="2">
    <source>
        <dbReference type="ARBA" id="ARBA00012009"/>
    </source>
</evidence>
<dbReference type="Gene3D" id="3.30.810.10">
    <property type="entry name" value="2-Layer Sandwich"/>
    <property type="match status" value="1"/>
</dbReference>
<feature type="region of interest" description="Disordered" evidence="14">
    <location>
        <begin position="442"/>
        <end position="470"/>
    </location>
</feature>
<evidence type="ECO:0000256" key="13">
    <source>
        <dbReference type="SAM" id="Coils"/>
    </source>
</evidence>
<evidence type="ECO:0000256" key="8">
    <source>
        <dbReference type="ARBA" id="ARBA00022833"/>
    </source>
</evidence>
<dbReference type="Gene3D" id="3.50.7.10">
    <property type="entry name" value="GroEL"/>
    <property type="match status" value="1"/>
</dbReference>
<feature type="coiled-coil region" evidence="13">
    <location>
        <begin position="1251"/>
        <end position="1278"/>
    </location>
</feature>
<feature type="compositionally biased region" description="Basic and acidic residues" evidence="14">
    <location>
        <begin position="1339"/>
        <end position="1354"/>
    </location>
</feature>
<feature type="region of interest" description="Disordered" evidence="14">
    <location>
        <begin position="1500"/>
        <end position="1528"/>
    </location>
</feature>
<dbReference type="SUPFAM" id="SSF56104">
    <property type="entry name" value="SAICAR synthase-like"/>
    <property type="match status" value="1"/>
</dbReference>
<feature type="compositionally biased region" description="Basic residues" evidence="14">
    <location>
        <begin position="1455"/>
        <end position="1467"/>
    </location>
</feature>
<dbReference type="GO" id="GO:0046854">
    <property type="term" value="P:phosphatidylinositol phosphate biosynthetic process"/>
    <property type="evidence" value="ECO:0007669"/>
    <property type="project" value="TreeGrafter"/>
</dbReference>
<dbReference type="STRING" id="1206466.K0KEN6"/>
<feature type="compositionally biased region" description="Polar residues" evidence="14">
    <location>
        <begin position="1439"/>
        <end position="1453"/>
    </location>
</feature>
<accession>K0KEN6</accession>
<evidence type="ECO:0000313" key="18">
    <source>
        <dbReference type="Proteomes" id="UP000009328"/>
    </source>
</evidence>
<dbReference type="CDD" id="cd17300">
    <property type="entry name" value="PIPKc_PIKfyve"/>
    <property type="match status" value="1"/>
</dbReference>
<keyword evidence="4" id="KW-0479">Metal-binding</keyword>
<feature type="compositionally biased region" description="Low complexity" evidence="14">
    <location>
        <begin position="1751"/>
        <end position="1768"/>
    </location>
</feature>
<dbReference type="PROSITE" id="PS51455">
    <property type="entry name" value="PIPK"/>
    <property type="match status" value="1"/>
</dbReference>